<evidence type="ECO:0000256" key="8">
    <source>
        <dbReference type="PIRSR" id="PIRSR004532-1"/>
    </source>
</evidence>
<dbReference type="eggNOG" id="COG1494">
    <property type="taxonomic scope" value="Bacteria"/>
</dbReference>
<dbReference type="EMBL" id="CP000812">
    <property type="protein sequence ID" value="ABV33328.1"/>
    <property type="molecule type" value="Genomic_DNA"/>
</dbReference>
<comment type="similarity">
    <text evidence="2 7">Belongs to the FBPase class 2 family.</text>
</comment>
<dbReference type="Gene3D" id="3.40.190.90">
    <property type="match status" value="1"/>
</dbReference>
<dbReference type="PANTHER" id="PTHR30447:SF0">
    <property type="entry name" value="FRUCTOSE-1,6-BISPHOSPHATASE 1 CLASS 2-RELATED"/>
    <property type="match status" value="1"/>
</dbReference>
<evidence type="ECO:0000256" key="4">
    <source>
        <dbReference type="ARBA" id="ARBA00022801"/>
    </source>
</evidence>
<comment type="catalytic activity">
    <reaction evidence="1">
        <text>beta-D-fructose 1,6-bisphosphate + H2O = beta-D-fructose 6-phosphate + phosphate</text>
        <dbReference type="Rhea" id="RHEA:11064"/>
        <dbReference type="ChEBI" id="CHEBI:15377"/>
        <dbReference type="ChEBI" id="CHEBI:32966"/>
        <dbReference type="ChEBI" id="CHEBI:43474"/>
        <dbReference type="ChEBI" id="CHEBI:57634"/>
        <dbReference type="EC" id="3.1.3.11"/>
    </reaction>
</comment>
<reference evidence="10 11" key="1">
    <citation type="submission" date="2007-08" db="EMBL/GenBank/DDBJ databases">
        <title>Complete sequence of Thermotoga lettingae TMO.</title>
        <authorList>
            <consortium name="US DOE Joint Genome Institute"/>
            <person name="Copeland A."/>
            <person name="Lucas S."/>
            <person name="Lapidus A."/>
            <person name="Barry K."/>
            <person name="Glavina del Rio T."/>
            <person name="Dalin E."/>
            <person name="Tice H."/>
            <person name="Pitluck S."/>
            <person name="Foster B."/>
            <person name="Bruce D."/>
            <person name="Schmutz J."/>
            <person name="Larimer F."/>
            <person name="Land M."/>
            <person name="Hauser L."/>
            <person name="Kyrpides N."/>
            <person name="Mikhailova N."/>
            <person name="Nelson K."/>
            <person name="Gogarten J.P."/>
            <person name="Noll K."/>
            <person name="Richardson P."/>
        </authorList>
    </citation>
    <scope>NUCLEOTIDE SEQUENCE [LARGE SCALE GENOMIC DNA]</scope>
    <source>
        <strain evidence="11">ATCC BAA-301 / DSM 14385 / NBRC 107922 / TMO</strain>
    </source>
</reference>
<keyword evidence="4" id="KW-0378">Hydrolase</keyword>
<organism evidence="10 11">
    <name type="scientific">Pseudothermotoga lettingae (strain ATCC BAA-301 / DSM 14385 / NBRC 107922 / TMO)</name>
    <name type="common">Thermotoga lettingae</name>
    <dbReference type="NCBI Taxonomy" id="416591"/>
    <lineage>
        <taxon>Bacteria</taxon>
        <taxon>Thermotogati</taxon>
        <taxon>Thermotogota</taxon>
        <taxon>Thermotogae</taxon>
        <taxon>Thermotogales</taxon>
        <taxon>Thermotogaceae</taxon>
        <taxon>Pseudothermotoga</taxon>
    </lineage>
</organism>
<evidence type="ECO:0000256" key="7">
    <source>
        <dbReference type="PIRNR" id="PIRNR004532"/>
    </source>
</evidence>
<protein>
    <recommendedName>
        <fullName evidence="7">Fructose-1,6-bisphosphatase</fullName>
    </recommendedName>
</protein>
<dbReference type="KEGG" id="tle:Tlet_0762"/>
<gene>
    <name evidence="10" type="ordered locus">Tlet_0762</name>
</gene>
<dbReference type="CDD" id="cd01516">
    <property type="entry name" value="FBPase_glpX"/>
    <property type="match status" value="1"/>
</dbReference>
<feature type="binding site" evidence="9">
    <location>
        <position position="123"/>
    </location>
    <ligand>
        <name>substrate</name>
    </ligand>
</feature>
<dbReference type="GO" id="GO:0006094">
    <property type="term" value="P:gluconeogenesis"/>
    <property type="evidence" value="ECO:0007669"/>
    <property type="project" value="InterPro"/>
</dbReference>
<feature type="binding site" evidence="9">
    <location>
        <begin position="92"/>
        <end position="94"/>
    </location>
    <ligand>
        <name>substrate</name>
    </ligand>
</feature>
<keyword evidence="3 8" id="KW-0479">Metal-binding</keyword>
<dbReference type="GO" id="GO:0046872">
    <property type="term" value="F:metal ion binding"/>
    <property type="evidence" value="ECO:0007669"/>
    <property type="project" value="UniProtKB-KW"/>
</dbReference>
<evidence type="ECO:0000256" key="5">
    <source>
        <dbReference type="ARBA" id="ARBA00023211"/>
    </source>
</evidence>
<dbReference type="RefSeq" id="WP_012002809.1">
    <property type="nucleotide sequence ID" value="NC_009828.1"/>
</dbReference>
<keyword evidence="11" id="KW-1185">Reference proteome</keyword>
<keyword evidence="6 7" id="KW-0119">Carbohydrate metabolism</keyword>
<evidence type="ECO:0000256" key="2">
    <source>
        <dbReference type="ARBA" id="ARBA00008989"/>
    </source>
</evidence>
<dbReference type="Pfam" id="PF03320">
    <property type="entry name" value="FBPase_glpX"/>
    <property type="match status" value="1"/>
</dbReference>
<evidence type="ECO:0000313" key="10">
    <source>
        <dbReference type="EMBL" id="ABV33328.1"/>
    </source>
</evidence>
<dbReference type="SUPFAM" id="SSF56655">
    <property type="entry name" value="Carbohydrate phosphatase"/>
    <property type="match status" value="1"/>
</dbReference>
<dbReference type="GO" id="GO:0042132">
    <property type="term" value="F:fructose 1,6-bisphosphate 1-phosphatase activity"/>
    <property type="evidence" value="ECO:0007669"/>
    <property type="project" value="UniProtKB-EC"/>
</dbReference>
<dbReference type="STRING" id="416591.Tlet_0762"/>
<dbReference type="GO" id="GO:0030388">
    <property type="term" value="P:fructose 1,6-bisphosphate metabolic process"/>
    <property type="evidence" value="ECO:0007669"/>
    <property type="project" value="TreeGrafter"/>
</dbReference>
<comment type="cofactor">
    <cofactor evidence="8">
        <name>Mn(2+)</name>
        <dbReference type="ChEBI" id="CHEBI:29035"/>
    </cofactor>
</comment>
<evidence type="ECO:0000256" key="3">
    <source>
        <dbReference type="ARBA" id="ARBA00022723"/>
    </source>
</evidence>
<feature type="binding site" evidence="8">
    <location>
        <position position="89"/>
    </location>
    <ligand>
        <name>Mn(2+)</name>
        <dbReference type="ChEBI" id="CHEBI:29035"/>
        <label>2</label>
    </ligand>
</feature>
<dbReference type="HOGENOM" id="CLU_054938_0_0_0"/>
<name>A8F594_PSELT</name>
<evidence type="ECO:0000256" key="1">
    <source>
        <dbReference type="ARBA" id="ARBA00001273"/>
    </source>
</evidence>
<dbReference type="GO" id="GO:0006071">
    <property type="term" value="P:glycerol metabolic process"/>
    <property type="evidence" value="ECO:0007669"/>
    <property type="project" value="InterPro"/>
</dbReference>
<feature type="binding site" evidence="8">
    <location>
        <position position="59"/>
    </location>
    <ligand>
        <name>Mn(2+)</name>
        <dbReference type="ChEBI" id="CHEBI:29035"/>
        <label>1</label>
    </ligand>
</feature>
<dbReference type="NCBIfam" id="TIGR00330">
    <property type="entry name" value="glpX"/>
    <property type="match status" value="1"/>
</dbReference>
<dbReference type="PIRSF" id="PIRSF004532">
    <property type="entry name" value="GlpX"/>
    <property type="match status" value="1"/>
</dbReference>
<feature type="binding site" evidence="8">
    <location>
        <position position="92"/>
    </location>
    <ligand>
        <name>Mn(2+)</name>
        <dbReference type="ChEBI" id="CHEBI:29035"/>
        <label>2</label>
    </ligand>
</feature>
<keyword evidence="5 8" id="KW-0464">Manganese</keyword>
<dbReference type="PANTHER" id="PTHR30447">
    <property type="entry name" value="FRUCTOSE-1,6-BISPHOSPHATASE CLASS 2"/>
    <property type="match status" value="1"/>
</dbReference>
<accession>A8F594</accession>
<feature type="binding site" evidence="8">
    <location>
        <position position="35"/>
    </location>
    <ligand>
        <name>Mn(2+)</name>
        <dbReference type="ChEBI" id="CHEBI:29035"/>
        <label>1</label>
    </ligand>
</feature>
<evidence type="ECO:0000256" key="9">
    <source>
        <dbReference type="PIRSR" id="PIRSR004532-2"/>
    </source>
</evidence>
<feature type="binding site" evidence="9">
    <location>
        <position position="214"/>
    </location>
    <ligand>
        <name>substrate</name>
    </ligand>
</feature>
<dbReference type="InterPro" id="IPR004464">
    <property type="entry name" value="FBPase_class-2/SBPase"/>
</dbReference>
<evidence type="ECO:0000313" key="11">
    <source>
        <dbReference type="Proteomes" id="UP000002016"/>
    </source>
</evidence>
<feature type="binding site" evidence="9">
    <location>
        <begin position="190"/>
        <end position="192"/>
    </location>
    <ligand>
        <name>substrate</name>
    </ligand>
</feature>
<feature type="binding site" evidence="9">
    <location>
        <begin position="168"/>
        <end position="170"/>
    </location>
    <ligand>
        <name>substrate</name>
    </ligand>
</feature>
<sequence length="338" mass="36837">MDFEREITLELVRVTEAAAIVSSLQLGRGDVIAVDKAAVDAMRGMFDYIDVKGTVVIGEGEKDKAPMLYIGEKVGNWSKDSPELDIAVDPVDGTKLVAYGLPNAISVVAACEKGHIPFIPTYYSMKLAVGPELAGKLDLNSPLRENLKVAAAALGISVNELTVVVLNRERHRRLIDDIRKFGARIKLISDGDIAAAIATAMPESSVDIYVGIGGTPEGILAAAALKTLGGEIQIKPHPVNDEEKEKLQQTGFDLEKVYFTDELVGENTIFAATGITNGEFLSGVKFHRRKAITDSIVMRSRSRTIRHIVAYHDLEHKTIPLKSEGEVRLLNYSQMRLT</sequence>
<evidence type="ECO:0000256" key="6">
    <source>
        <dbReference type="ARBA" id="ARBA00023277"/>
    </source>
</evidence>
<feature type="binding site" evidence="8">
    <location>
        <position position="217"/>
    </location>
    <ligand>
        <name>Mn(2+)</name>
        <dbReference type="ChEBI" id="CHEBI:29035"/>
        <label>2</label>
    </ligand>
</feature>
<dbReference type="Gene3D" id="3.30.540.10">
    <property type="entry name" value="Fructose-1,6-Bisphosphatase, subunit A, domain 1"/>
    <property type="match status" value="1"/>
</dbReference>
<reference evidence="10 11" key="2">
    <citation type="journal article" date="2009" name="Proc. Natl. Acad. Sci. U.S.A.">
        <title>On the chimeric nature, thermophilic origin, and phylogenetic placement of the Thermotogales.</title>
        <authorList>
            <person name="Zhaxybayeva O."/>
            <person name="Swithers K.S."/>
            <person name="Lapierre P."/>
            <person name="Fournier G.P."/>
            <person name="Bickhart D.M."/>
            <person name="DeBoy R.T."/>
            <person name="Nelson K.E."/>
            <person name="Nesbo C.L."/>
            <person name="Doolittle W.F."/>
            <person name="Gogarten J.P."/>
            <person name="Noll K.M."/>
        </authorList>
    </citation>
    <scope>NUCLEOTIDE SEQUENCE [LARGE SCALE GENOMIC DNA]</scope>
    <source>
        <strain evidence="11">ATCC BAA-301 / DSM 14385 / NBRC 107922 / TMO</strain>
    </source>
</reference>
<dbReference type="Proteomes" id="UP000002016">
    <property type="component" value="Chromosome"/>
</dbReference>
<dbReference type="OrthoDB" id="9779353at2"/>
<proteinExistence type="inferred from homology"/>
<dbReference type="AlphaFoldDB" id="A8F594"/>
<dbReference type="GO" id="GO:0005829">
    <property type="term" value="C:cytosol"/>
    <property type="evidence" value="ECO:0007669"/>
    <property type="project" value="TreeGrafter"/>
</dbReference>